<evidence type="ECO:0000256" key="3">
    <source>
        <dbReference type="ARBA" id="ARBA00022801"/>
    </source>
</evidence>
<evidence type="ECO:0000256" key="2">
    <source>
        <dbReference type="ARBA" id="ARBA00022490"/>
    </source>
</evidence>
<evidence type="ECO:0000313" key="8">
    <source>
        <dbReference type="Proteomes" id="UP000281112"/>
    </source>
</evidence>
<evidence type="ECO:0000256" key="4">
    <source>
        <dbReference type="ARBA" id="ARBA00024201"/>
    </source>
</evidence>
<name>A0A3N9TX37_9VIBR</name>
<dbReference type="SUPFAM" id="SSF53474">
    <property type="entry name" value="alpha/beta-Hydrolases"/>
    <property type="match status" value="1"/>
</dbReference>
<dbReference type="Pfam" id="PF00756">
    <property type="entry name" value="Esterase"/>
    <property type="match status" value="1"/>
</dbReference>
<comment type="similarity">
    <text evidence="4">Belongs to the Fes family.</text>
</comment>
<dbReference type="InterPro" id="IPR050583">
    <property type="entry name" value="Mycobacterial_A85_antigen"/>
</dbReference>
<dbReference type="InterPro" id="IPR014756">
    <property type="entry name" value="Ig_E-set"/>
</dbReference>
<accession>A0A3N9TX37</accession>
<evidence type="ECO:0000259" key="6">
    <source>
        <dbReference type="Pfam" id="PF11806"/>
    </source>
</evidence>
<dbReference type="PANTHER" id="PTHR48098:SF3">
    <property type="entry name" value="IRON(III) ENTEROBACTIN ESTERASE"/>
    <property type="match status" value="1"/>
</dbReference>
<dbReference type="Gene3D" id="2.60.40.10">
    <property type="entry name" value="Immunoglobulins"/>
    <property type="match status" value="1"/>
</dbReference>
<dbReference type="RefSeq" id="WP_124938837.1">
    <property type="nucleotide sequence ID" value="NZ_RJVQ01000012.1"/>
</dbReference>
<dbReference type="InterPro" id="IPR013783">
    <property type="entry name" value="Ig-like_fold"/>
</dbReference>
<dbReference type="PANTHER" id="PTHR48098">
    <property type="entry name" value="ENTEROCHELIN ESTERASE-RELATED"/>
    <property type="match status" value="1"/>
</dbReference>
<proteinExistence type="inferred from homology"/>
<sequence length="532" mass="59646">MKGISGLTMAMITLAQSIAANASVFTKEINTDHSETVELSVSAPEYYRGIISSDKPLQSLVITNANGKIEKTLISSGETEAEVFWFVPDRGEYTFHIQPELDKQTHIKFDLHTLPLKNSQFVSPKQELTSPLLIETKQKIEQGLPLAEEHFWEVIQKKGTPLLEKSEDGNVLLTFLYHGKANNVRILGAPYDGHIHLSLIEGSTIWYKTYEVPEDTRFSYRVAPNVPQIDQDDWTEQRRAVLATTQPDPLNHSELFSQHDDLFGAASTVTLDKAPSDHYTRSLGNPKGLVTDYRYTSTTLNNTRKISIYQPSHHYHVSAGAPLLIVFDGDDYLTKVPTPTILDNLIAAGKVPPMRAVFINTPTPSLRAKELTPNNAYSHFLATEFKPWLCKAHNICPNAENTILTGSSFGGLSSMYIAFKHPDQFGKVLSQSGSFWWSPDAQKKPGAQLHNWVADQFEAAPHKAIDIYMNAGLFETKPAFSNILETNRHLYNILKNKGYHVDFAEVASGHDYFSWRVMLANGLITLFNQNKK</sequence>
<protein>
    <submittedName>
        <fullName evidence="7">DUF3327 domain-containing protein</fullName>
    </submittedName>
</protein>
<keyword evidence="3" id="KW-0378">Hydrolase</keyword>
<evidence type="ECO:0000313" key="7">
    <source>
        <dbReference type="EMBL" id="RQW61482.1"/>
    </source>
</evidence>
<dbReference type="GO" id="GO:0006826">
    <property type="term" value="P:iron ion transport"/>
    <property type="evidence" value="ECO:0007669"/>
    <property type="project" value="InterPro"/>
</dbReference>
<evidence type="ECO:0000256" key="1">
    <source>
        <dbReference type="ARBA" id="ARBA00004496"/>
    </source>
</evidence>
<dbReference type="GO" id="GO:0008849">
    <property type="term" value="F:enterochelin esterase activity"/>
    <property type="evidence" value="ECO:0007669"/>
    <property type="project" value="InterPro"/>
</dbReference>
<feature type="signal peptide" evidence="5">
    <location>
        <begin position="1"/>
        <end position="22"/>
    </location>
</feature>
<reference evidence="7 8" key="1">
    <citation type="submission" date="2018-11" db="EMBL/GenBank/DDBJ databases">
        <title>Vibrio LJC006 sp. nov., isolated from seawater during the bloom of the enteromorpha.</title>
        <authorList>
            <person name="Liang J."/>
        </authorList>
    </citation>
    <scope>NUCLEOTIDE SEQUENCE [LARGE SCALE GENOMIC DNA]</scope>
    <source>
        <strain evidence="7 8">LJC006</strain>
    </source>
</reference>
<dbReference type="AlphaFoldDB" id="A0A3N9TX37"/>
<gene>
    <name evidence="7" type="ORF">EES38_19270</name>
</gene>
<keyword evidence="8" id="KW-1185">Reference proteome</keyword>
<dbReference type="EMBL" id="RJVQ01000012">
    <property type="protein sequence ID" value="RQW61482.1"/>
    <property type="molecule type" value="Genomic_DNA"/>
</dbReference>
<dbReference type="Pfam" id="PF11806">
    <property type="entry name" value="Enterochelin_N"/>
    <property type="match status" value="1"/>
</dbReference>
<dbReference type="InterPro" id="IPR021764">
    <property type="entry name" value="Enterochelin_esterase_N"/>
</dbReference>
<dbReference type="GO" id="GO:0005737">
    <property type="term" value="C:cytoplasm"/>
    <property type="evidence" value="ECO:0007669"/>
    <property type="project" value="UniProtKB-SubCell"/>
</dbReference>
<dbReference type="Gene3D" id="3.40.50.1820">
    <property type="entry name" value="alpha/beta hydrolase"/>
    <property type="match status" value="1"/>
</dbReference>
<comment type="subcellular location">
    <subcellularLocation>
        <location evidence="1">Cytoplasm</location>
    </subcellularLocation>
</comment>
<dbReference type="InterPro" id="IPR000801">
    <property type="entry name" value="Esterase-like"/>
</dbReference>
<feature type="domain" description="Enterochelin esterase N-terminal" evidence="6">
    <location>
        <begin position="196"/>
        <end position="277"/>
    </location>
</feature>
<organism evidence="7 8">
    <name type="scientific">Vibrio viridaestus</name>
    <dbReference type="NCBI Taxonomy" id="2487322"/>
    <lineage>
        <taxon>Bacteria</taxon>
        <taxon>Pseudomonadati</taxon>
        <taxon>Pseudomonadota</taxon>
        <taxon>Gammaproteobacteria</taxon>
        <taxon>Vibrionales</taxon>
        <taxon>Vibrionaceae</taxon>
        <taxon>Vibrio</taxon>
    </lineage>
</organism>
<dbReference type="GO" id="GO:0005506">
    <property type="term" value="F:iron ion binding"/>
    <property type="evidence" value="ECO:0007669"/>
    <property type="project" value="InterPro"/>
</dbReference>
<dbReference type="InterPro" id="IPR029058">
    <property type="entry name" value="AB_hydrolase_fold"/>
</dbReference>
<dbReference type="OrthoDB" id="9775130at2"/>
<dbReference type="SUPFAM" id="SSF81296">
    <property type="entry name" value="E set domains"/>
    <property type="match status" value="1"/>
</dbReference>
<comment type="caution">
    <text evidence="7">The sequence shown here is derived from an EMBL/GenBank/DDBJ whole genome shotgun (WGS) entry which is preliminary data.</text>
</comment>
<feature type="chain" id="PRO_5017952305" evidence="5">
    <location>
        <begin position="23"/>
        <end position="532"/>
    </location>
</feature>
<evidence type="ECO:0000256" key="5">
    <source>
        <dbReference type="SAM" id="SignalP"/>
    </source>
</evidence>
<keyword evidence="5" id="KW-0732">Signal</keyword>
<keyword evidence="2" id="KW-0963">Cytoplasm</keyword>
<dbReference type="Proteomes" id="UP000281112">
    <property type="component" value="Unassembled WGS sequence"/>
</dbReference>